<proteinExistence type="predicted"/>
<evidence type="ECO:0008006" key="5">
    <source>
        <dbReference type="Google" id="ProtNLM"/>
    </source>
</evidence>
<evidence type="ECO:0000313" key="4">
    <source>
        <dbReference type="Proteomes" id="UP000494135"/>
    </source>
</evidence>
<accession>A0A1X1PI95</accession>
<protein>
    <recommendedName>
        <fullName evidence="5">AlpA family transcriptional regulator</fullName>
    </recommendedName>
</protein>
<gene>
    <name evidence="2" type="ORF">B7G54_12025</name>
    <name evidence="1" type="ORF">LMG29660_02341</name>
</gene>
<evidence type="ECO:0000313" key="2">
    <source>
        <dbReference type="EMBL" id="ORT86201.1"/>
    </source>
</evidence>
<dbReference type="Proteomes" id="UP000494135">
    <property type="component" value="Unassembled WGS sequence"/>
</dbReference>
<dbReference type="RefSeq" id="WP_085039308.1">
    <property type="nucleotide sequence ID" value="NZ_CADIKG010000004.1"/>
</dbReference>
<sequence length="86" mass="9518">MKMLSSAQVRAKLGGVSKTCLYDYVKRRGFPGPVKLFETRSVWIESEVDAWLEARIAEHRAATAAGEVPFSVKRSQRALAAQHAEA</sequence>
<keyword evidence="3" id="KW-1185">Reference proteome</keyword>
<dbReference type="InterPro" id="IPR010260">
    <property type="entry name" value="AlpA"/>
</dbReference>
<dbReference type="OrthoDB" id="8595257at2"/>
<dbReference type="AlphaFoldDB" id="A0A1X1PI95"/>
<organism evidence="2 3">
    <name type="scientific">Burkholderia puraquae</name>
    <dbReference type="NCBI Taxonomy" id="1904757"/>
    <lineage>
        <taxon>Bacteria</taxon>
        <taxon>Pseudomonadati</taxon>
        <taxon>Pseudomonadota</taxon>
        <taxon>Betaproteobacteria</taxon>
        <taxon>Burkholderiales</taxon>
        <taxon>Burkholderiaceae</taxon>
        <taxon>Burkholderia</taxon>
        <taxon>Burkholderia cepacia complex</taxon>
    </lineage>
</organism>
<dbReference type="EMBL" id="CADIKG010000004">
    <property type="protein sequence ID" value="CAB3754564.1"/>
    <property type="molecule type" value="Genomic_DNA"/>
</dbReference>
<dbReference type="Proteomes" id="UP000193146">
    <property type="component" value="Unassembled WGS sequence"/>
</dbReference>
<evidence type="ECO:0000313" key="3">
    <source>
        <dbReference type="Proteomes" id="UP000193146"/>
    </source>
</evidence>
<reference evidence="2 3" key="1">
    <citation type="submission" date="2017-04" db="EMBL/GenBank/DDBJ databases">
        <title>Burkholderia puraquae sp. nov., a novel Burkholderia cepacia complex species from hospital setting samples.</title>
        <authorList>
            <person name="Martina P."/>
            <person name="Leguizamon M."/>
            <person name="Prieto C."/>
            <person name="Sousa S."/>
            <person name="Montanaro P."/>
            <person name="Draghi W."/>
            <person name="Staembler M."/>
            <person name="Bettiol M."/>
            <person name="Figoli C."/>
            <person name="Palau J."/>
            <person name="Alvarez F."/>
            <person name="Benetti S."/>
            <person name="Anchat E."/>
            <person name="Vescina C."/>
            <person name="Ferreras J."/>
            <person name="Lasch P."/>
            <person name="Lagares A."/>
            <person name="Zorreguieta A."/>
            <person name="Yantorno O."/>
            <person name="Bosch A."/>
        </authorList>
    </citation>
    <scope>NUCLEOTIDE SEQUENCE [LARGE SCALE GENOMIC DNA]</scope>
    <source>
        <strain evidence="2 3">CAMPA 1040</strain>
    </source>
</reference>
<name>A0A1X1PI95_9BURK</name>
<dbReference type="EMBL" id="NBYX01000005">
    <property type="protein sequence ID" value="ORT86201.1"/>
    <property type="molecule type" value="Genomic_DNA"/>
</dbReference>
<dbReference type="Gene3D" id="1.10.238.160">
    <property type="match status" value="1"/>
</dbReference>
<dbReference type="Pfam" id="PF05930">
    <property type="entry name" value="Phage_AlpA"/>
    <property type="match status" value="1"/>
</dbReference>
<reference evidence="1 4" key="2">
    <citation type="submission" date="2020-04" db="EMBL/GenBank/DDBJ databases">
        <authorList>
            <person name="De Canck E."/>
        </authorList>
    </citation>
    <scope>NUCLEOTIDE SEQUENCE [LARGE SCALE GENOMIC DNA]</scope>
    <source>
        <strain evidence="1 4">LMG 29660</strain>
    </source>
</reference>
<evidence type="ECO:0000313" key="1">
    <source>
        <dbReference type="EMBL" id="CAB3754564.1"/>
    </source>
</evidence>